<evidence type="ECO:0000313" key="3">
    <source>
        <dbReference type="Proteomes" id="UP000193144"/>
    </source>
</evidence>
<gene>
    <name evidence="2" type="ORF">BCR34DRAFT_601177</name>
</gene>
<dbReference type="PANTHER" id="PTHR38790">
    <property type="entry name" value="2EXR DOMAIN-CONTAINING PROTEIN-RELATED"/>
    <property type="match status" value="1"/>
</dbReference>
<dbReference type="Pfam" id="PF24864">
    <property type="entry name" value="DUF7730"/>
    <property type="match status" value="1"/>
</dbReference>
<keyword evidence="3" id="KW-1185">Reference proteome</keyword>
<dbReference type="Proteomes" id="UP000193144">
    <property type="component" value="Unassembled WGS sequence"/>
</dbReference>
<sequence length="344" mass="39390">MDHQTVSGKMEQYLSLPFDIRHLVYKELLVGLEPIHIICEYGELDSDDESDEPPLQHKAIFASTGMVRLPTEILLTSKLVAQEAVKVLYSENTFVLRDPNIALGWLRKIGSENISMLRSLVIRVELNSWGVYDGLWGFDFTNGEVLCDVRETAEYCKKEDVDPWVEIFKFLAEHAKGLKKLVVSFEKYGRELDAIWFWEKPLFAMSWALQIECIKALASIQGLTCLEIRDSFPGPIPAYLEKKMGVKVHVADDATPYFWGLKKLTDRAKRELKVLNLPKEEMVSMLQNGDRSIELLSSNQENLELDKGSGFFYHCYEDVEEALPFQQKLDEMGIKEEEAPIGDE</sequence>
<accession>A0A1Y1ZNB1</accession>
<comment type="caution">
    <text evidence="2">The sequence shown here is derived from an EMBL/GenBank/DDBJ whole genome shotgun (WGS) entry which is preliminary data.</text>
</comment>
<organism evidence="2 3">
    <name type="scientific">Clohesyomyces aquaticus</name>
    <dbReference type="NCBI Taxonomy" id="1231657"/>
    <lineage>
        <taxon>Eukaryota</taxon>
        <taxon>Fungi</taxon>
        <taxon>Dikarya</taxon>
        <taxon>Ascomycota</taxon>
        <taxon>Pezizomycotina</taxon>
        <taxon>Dothideomycetes</taxon>
        <taxon>Pleosporomycetidae</taxon>
        <taxon>Pleosporales</taxon>
        <taxon>Lindgomycetaceae</taxon>
        <taxon>Clohesyomyces</taxon>
    </lineage>
</organism>
<dbReference type="InterPro" id="IPR056632">
    <property type="entry name" value="DUF7730"/>
</dbReference>
<protein>
    <recommendedName>
        <fullName evidence="1">DUF7730 domain-containing protein</fullName>
    </recommendedName>
</protein>
<evidence type="ECO:0000259" key="1">
    <source>
        <dbReference type="Pfam" id="PF24864"/>
    </source>
</evidence>
<reference evidence="2 3" key="1">
    <citation type="submission" date="2016-07" db="EMBL/GenBank/DDBJ databases">
        <title>Pervasive Adenine N6-methylation of Active Genes in Fungi.</title>
        <authorList>
            <consortium name="DOE Joint Genome Institute"/>
            <person name="Mondo S.J."/>
            <person name="Dannebaum R.O."/>
            <person name="Kuo R.C."/>
            <person name="Labutti K."/>
            <person name="Haridas S."/>
            <person name="Kuo A."/>
            <person name="Salamov A."/>
            <person name="Ahrendt S.R."/>
            <person name="Lipzen A."/>
            <person name="Sullivan W."/>
            <person name="Andreopoulos W.B."/>
            <person name="Clum A."/>
            <person name="Lindquist E."/>
            <person name="Daum C."/>
            <person name="Ramamoorthy G.K."/>
            <person name="Gryganskyi A."/>
            <person name="Culley D."/>
            <person name="Magnuson J.K."/>
            <person name="James T.Y."/>
            <person name="O'Malley M.A."/>
            <person name="Stajich J.E."/>
            <person name="Spatafora J.W."/>
            <person name="Visel A."/>
            <person name="Grigoriev I.V."/>
        </authorList>
    </citation>
    <scope>NUCLEOTIDE SEQUENCE [LARGE SCALE GENOMIC DNA]</scope>
    <source>
        <strain evidence="2 3">CBS 115471</strain>
    </source>
</reference>
<proteinExistence type="predicted"/>
<dbReference type="AlphaFoldDB" id="A0A1Y1ZNB1"/>
<dbReference type="EMBL" id="MCFA01000058">
    <property type="protein sequence ID" value="ORY11741.1"/>
    <property type="molecule type" value="Genomic_DNA"/>
</dbReference>
<feature type="domain" description="DUF7730" evidence="1">
    <location>
        <begin position="15"/>
        <end position="189"/>
    </location>
</feature>
<evidence type="ECO:0000313" key="2">
    <source>
        <dbReference type="EMBL" id="ORY11741.1"/>
    </source>
</evidence>
<name>A0A1Y1ZNB1_9PLEO</name>
<dbReference type="OrthoDB" id="2951834at2759"/>
<dbReference type="PANTHER" id="PTHR38790:SF9">
    <property type="entry name" value="F-BOX DOMAIN-CONTAINING PROTEIN"/>
    <property type="match status" value="1"/>
</dbReference>